<dbReference type="InterPro" id="IPR000639">
    <property type="entry name" value="Epox_hydrolase-like"/>
</dbReference>
<name>A0AAV9PXN2_9PEZI</name>
<dbReference type="PRINTS" id="PR00412">
    <property type="entry name" value="EPOXHYDRLASE"/>
</dbReference>
<comment type="similarity">
    <text evidence="2">Belongs to the AB hydrolase superfamily. Epoxide hydrolase family.</text>
</comment>
<dbReference type="Pfam" id="PF00561">
    <property type="entry name" value="Abhydrolase_1"/>
    <property type="match status" value="1"/>
</dbReference>
<evidence type="ECO:0000313" key="5">
    <source>
        <dbReference type="Proteomes" id="UP001345827"/>
    </source>
</evidence>
<organism evidence="4 5">
    <name type="scientific">Vermiconidia calcicola</name>
    <dbReference type="NCBI Taxonomy" id="1690605"/>
    <lineage>
        <taxon>Eukaryota</taxon>
        <taxon>Fungi</taxon>
        <taxon>Dikarya</taxon>
        <taxon>Ascomycota</taxon>
        <taxon>Pezizomycotina</taxon>
        <taxon>Dothideomycetes</taxon>
        <taxon>Dothideomycetidae</taxon>
        <taxon>Mycosphaerellales</taxon>
        <taxon>Extremaceae</taxon>
        <taxon>Vermiconidia</taxon>
    </lineage>
</organism>
<dbReference type="InterPro" id="IPR029058">
    <property type="entry name" value="AB_hydrolase_fold"/>
</dbReference>
<protein>
    <recommendedName>
        <fullName evidence="3">AB hydrolase-1 domain-containing protein</fullName>
    </recommendedName>
</protein>
<dbReference type="Proteomes" id="UP001345827">
    <property type="component" value="Unassembled WGS sequence"/>
</dbReference>
<dbReference type="PANTHER" id="PTHR43329">
    <property type="entry name" value="EPOXIDE HYDROLASE"/>
    <property type="match status" value="1"/>
</dbReference>
<gene>
    <name evidence="4" type="ORF">LTR25_010142</name>
</gene>
<evidence type="ECO:0000259" key="3">
    <source>
        <dbReference type="Pfam" id="PF00561"/>
    </source>
</evidence>
<evidence type="ECO:0000256" key="2">
    <source>
        <dbReference type="ARBA" id="ARBA00038334"/>
    </source>
</evidence>
<dbReference type="GO" id="GO:0016787">
    <property type="term" value="F:hydrolase activity"/>
    <property type="evidence" value="ECO:0007669"/>
    <property type="project" value="UniProtKB-KW"/>
</dbReference>
<proteinExistence type="inferred from homology"/>
<dbReference type="AlphaFoldDB" id="A0AAV9PXN2"/>
<keyword evidence="1" id="KW-0378">Hydrolase</keyword>
<dbReference type="Gene3D" id="3.40.50.1820">
    <property type="entry name" value="alpha/beta hydrolase"/>
    <property type="match status" value="1"/>
</dbReference>
<evidence type="ECO:0000256" key="1">
    <source>
        <dbReference type="ARBA" id="ARBA00022801"/>
    </source>
</evidence>
<reference evidence="4 5" key="1">
    <citation type="submission" date="2023-06" db="EMBL/GenBank/DDBJ databases">
        <title>Black Yeasts Isolated from many extreme environments.</title>
        <authorList>
            <person name="Coleine C."/>
            <person name="Stajich J.E."/>
            <person name="Selbmann L."/>
        </authorList>
    </citation>
    <scope>NUCLEOTIDE SEQUENCE [LARGE SCALE GENOMIC DNA]</scope>
    <source>
        <strain evidence="4 5">CCFEE 5887</strain>
    </source>
</reference>
<comment type="caution">
    <text evidence="4">The sequence shown here is derived from an EMBL/GenBank/DDBJ whole genome shotgun (WGS) entry which is preliminary data.</text>
</comment>
<sequence>MAAAQTTRSLYSSLGLTHNVNKTSSGSEVHSYISDLGPDVPILTLIHGYPQSAYEWRRVVPALKDRVSLFVPELPGYGISTPIKDKDAINANTKRSVGGALLEALSAAFNTNTTSSSTAKAPRKVILGGHDRGARICHRLAVDFSHPSESKSESETNSQSPPSVYSTLNLTVIGTVLLDIIPTLEQWRAFSDPAIAQGYFHWPLLANAELAVDMISAYGGARWCRSAHMRISGPNPQSAAKIQADNALDVYAELFDDKDTLYYTSLDYAAGAAPEAEEQRRDQEADRKVAVPILVMFSKARLGARIDVKGIWSGWVNKDMLRRDGESYEGFGVGDGYGHYLPEEAYEIVCPKIEEFVKKVITGR</sequence>
<keyword evidence="5" id="KW-1185">Reference proteome</keyword>
<dbReference type="SUPFAM" id="SSF53474">
    <property type="entry name" value="alpha/beta-Hydrolases"/>
    <property type="match status" value="1"/>
</dbReference>
<accession>A0AAV9PXN2</accession>
<evidence type="ECO:0000313" key="4">
    <source>
        <dbReference type="EMBL" id="KAK5528957.1"/>
    </source>
</evidence>
<dbReference type="InterPro" id="IPR000073">
    <property type="entry name" value="AB_hydrolase_1"/>
</dbReference>
<dbReference type="EMBL" id="JAXLQG010000024">
    <property type="protein sequence ID" value="KAK5528957.1"/>
    <property type="molecule type" value="Genomic_DNA"/>
</dbReference>
<feature type="domain" description="AB hydrolase-1" evidence="3">
    <location>
        <begin position="41"/>
        <end position="145"/>
    </location>
</feature>